<dbReference type="Gene3D" id="2.60.40.1180">
    <property type="entry name" value="Golgi alpha-mannosidase II"/>
    <property type="match status" value="1"/>
</dbReference>
<dbReference type="EMBL" id="BARV01001853">
    <property type="protein sequence ID" value="GAI00808.1"/>
    <property type="molecule type" value="Genomic_DNA"/>
</dbReference>
<accession>X1K2P9</accession>
<evidence type="ECO:0000256" key="1">
    <source>
        <dbReference type="ARBA" id="ARBA00007806"/>
    </source>
</evidence>
<feature type="domain" description="Glycoside hydrolase family 31 TIM barrel" evidence="2">
    <location>
        <begin position="5"/>
        <end position="217"/>
    </location>
</feature>
<dbReference type="Pfam" id="PF21365">
    <property type="entry name" value="Glyco_hydro_31_3rd"/>
    <property type="match status" value="1"/>
</dbReference>
<dbReference type="InterPro" id="IPR048395">
    <property type="entry name" value="Glyco_hydro_31_C"/>
</dbReference>
<dbReference type="GO" id="GO:0005975">
    <property type="term" value="P:carbohydrate metabolic process"/>
    <property type="evidence" value="ECO:0007669"/>
    <property type="project" value="InterPro"/>
</dbReference>
<dbReference type="InterPro" id="IPR017853">
    <property type="entry name" value="GH"/>
</dbReference>
<comment type="similarity">
    <text evidence="1">Belongs to the glycosyl hydrolase 31 family.</text>
</comment>
<evidence type="ECO:0008006" key="5">
    <source>
        <dbReference type="Google" id="ProtNLM"/>
    </source>
</evidence>
<evidence type="ECO:0000259" key="3">
    <source>
        <dbReference type="Pfam" id="PF21365"/>
    </source>
</evidence>
<dbReference type="GO" id="GO:0004553">
    <property type="term" value="F:hydrolase activity, hydrolyzing O-glycosyl compounds"/>
    <property type="evidence" value="ECO:0007669"/>
    <property type="project" value="InterPro"/>
</dbReference>
<protein>
    <recommendedName>
        <fullName evidence="5">DUF5110 domain-containing protein</fullName>
    </recommendedName>
</protein>
<dbReference type="InterPro" id="IPR051816">
    <property type="entry name" value="Glycosyl_Hydrolase_31"/>
</dbReference>
<dbReference type="InterPro" id="IPR000322">
    <property type="entry name" value="Glyco_hydro_31_TIM"/>
</dbReference>
<feature type="non-terminal residue" evidence="4">
    <location>
        <position position="1"/>
    </location>
</feature>
<comment type="caution">
    <text evidence="4">The sequence shown here is derived from an EMBL/GenBank/DDBJ whole genome shotgun (WGS) entry which is preliminary data.</text>
</comment>
<feature type="domain" description="Glycosyl hydrolase family 31 C-terminal" evidence="3">
    <location>
        <begin position="228"/>
        <end position="312"/>
    </location>
</feature>
<proteinExistence type="inferred from homology"/>
<evidence type="ECO:0000313" key="4">
    <source>
        <dbReference type="EMBL" id="GAI00808.1"/>
    </source>
</evidence>
<dbReference type="InterPro" id="IPR013780">
    <property type="entry name" value="Glyco_hydro_b"/>
</dbReference>
<dbReference type="Gene3D" id="3.20.20.80">
    <property type="entry name" value="Glycosidases"/>
    <property type="match status" value="1"/>
</dbReference>
<dbReference type="SUPFAM" id="SSF51011">
    <property type="entry name" value="Glycosyl hydrolase domain"/>
    <property type="match status" value="1"/>
</dbReference>
<organism evidence="4">
    <name type="scientific">marine sediment metagenome</name>
    <dbReference type="NCBI Taxonomy" id="412755"/>
    <lineage>
        <taxon>unclassified sequences</taxon>
        <taxon>metagenomes</taxon>
        <taxon>ecological metagenomes</taxon>
    </lineage>
</organism>
<dbReference type="AlphaFoldDB" id="X1K2P9"/>
<name>X1K2P9_9ZZZZ</name>
<dbReference type="SUPFAM" id="SSF51445">
    <property type="entry name" value="(Trans)glycosidases"/>
    <property type="match status" value="1"/>
</dbReference>
<sequence length="392" mass="44169">KAVDGFVKNKEGGLYDIRCGFNFFPPGTRIGCIDFTNPKAVQIYQKWLRKLFKLGAKVIKTDFGEDAPVDGIYYDGTPGYQMHNLYPLLYNRAVAEVTKEETGDIVVWGRSAWAGCQRYPLQWGGDSSPNWANMVPQLEGGLSFGLSGFQFWSQDIGGFLGQTGGNLLIRWMQMGTFLSHSRIHGFGDRELYKFEPEVLRICRNYINLRYQLMPYIYGSAFSCVEQSLPMARALVVDYQNDPTVWNISDEYLFGDSILVAPITDPSNKRAVYLPEGTWTDWWTGEQLEGRRWIDIEADIETLPLYVREGAIIPVGPVMQYVNELKVEEIELRIAPIKGEGKSSFTVPVNDEKVAVEYLVAGGRHTVKIGDSKVRFNITVLGNRDVDISPAGL</sequence>
<reference evidence="4" key="1">
    <citation type="journal article" date="2014" name="Front. Microbiol.">
        <title>High frequency of phylogenetically diverse reductive dehalogenase-homologous genes in deep subseafloor sedimentary metagenomes.</title>
        <authorList>
            <person name="Kawai M."/>
            <person name="Futagami T."/>
            <person name="Toyoda A."/>
            <person name="Takaki Y."/>
            <person name="Nishi S."/>
            <person name="Hori S."/>
            <person name="Arai W."/>
            <person name="Tsubouchi T."/>
            <person name="Morono Y."/>
            <person name="Uchiyama I."/>
            <person name="Ito T."/>
            <person name="Fujiyama A."/>
            <person name="Inagaki F."/>
            <person name="Takami H."/>
        </authorList>
    </citation>
    <scope>NUCLEOTIDE SEQUENCE</scope>
    <source>
        <strain evidence="4">Expedition CK06-06</strain>
    </source>
</reference>
<gene>
    <name evidence="4" type="ORF">S06H3_05094</name>
</gene>
<dbReference type="PANTHER" id="PTHR43863">
    <property type="entry name" value="HYDROLASE, PUTATIVE (AFU_ORTHOLOGUE AFUA_1G03140)-RELATED"/>
    <property type="match status" value="1"/>
</dbReference>
<dbReference type="PANTHER" id="PTHR43863:SF2">
    <property type="entry name" value="MALTASE-GLUCOAMYLASE"/>
    <property type="match status" value="1"/>
</dbReference>
<evidence type="ECO:0000259" key="2">
    <source>
        <dbReference type="Pfam" id="PF01055"/>
    </source>
</evidence>
<dbReference type="Pfam" id="PF01055">
    <property type="entry name" value="Glyco_hydro_31_2nd"/>
    <property type="match status" value="1"/>
</dbReference>